<evidence type="ECO:0000313" key="1">
    <source>
        <dbReference type="EMBL" id="GAG10657.1"/>
    </source>
</evidence>
<name>X0VHH6_9ZZZZ</name>
<accession>X0VHH6</accession>
<gene>
    <name evidence="1" type="ORF">S01H1_42931</name>
</gene>
<feature type="non-terminal residue" evidence="1">
    <location>
        <position position="265"/>
    </location>
</feature>
<organism evidence="1">
    <name type="scientific">marine sediment metagenome</name>
    <dbReference type="NCBI Taxonomy" id="412755"/>
    <lineage>
        <taxon>unclassified sequences</taxon>
        <taxon>metagenomes</taxon>
        <taxon>ecological metagenomes</taxon>
    </lineage>
</organism>
<proteinExistence type="predicted"/>
<reference evidence="1" key="1">
    <citation type="journal article" date="2014" name="Front. Microbiol.">
        <title>High frequency of phylogenetically diverse reductive dehalogenase-homologous genes in deep subseafloor sedimentary metagenomes.</title>
        <authorList>
            <person name="Kawai M."/>
            <person name="Futagami T."/>
            <person name="Toyoda A."/>
            <person name="Takaki Y."/>
            <person name="Nishi S."/>
            <person name="Hori S."/>
            <person name="Arai W."/>
            <person name="Tsubouchi T."/>
            <person name="Morono Y."/>
            <person name="Uchiyama I."/>
            <person name="Ito T."/>
            <person name="Fujiyama A."/>
            <person name="Inagaki F."/>
            <person name="Takami H."/>
        </authorList>
    </citation>
    <scope>NUCLEOTIDE SEQUENCE</scope>
    <source>
        <strain evidence="1">Expedition CK06-06</strain>
    </source>
</reference>
<dbReference type="AlphaFoldDB" id="X0VHH6"/>
<dbReference type="EMBL" id="BARS01027324">
    <property type="protein sequence ID" value="GAG10657.1"/>
    <property type="molecule type" value="Genomic_DNA"/>
</dbReference>
<comment type="caution">
    <text evidence="1">The sequence shown here is derived from an EMBL/GenBank/DDBJ whole genome shotgun (WGS) entry which is preliminary data.</text>
</comment>
<sequence>DLSTKLAGSSFGTWVGKATPYPTNVHNTKLFFTNDNGTFVYDPKKATKPVEIETEADREKIMTYYKEDCLKVMDERVEFVPKALLGAMHWNTNQPGTTVFIPVVDQLEEYINFLLNIFAPEGYGYKLSDDIKGQSAGLQEWIDTGKLKGPNVPLSSFEYNVLLANLAPAYLMLENIHLVAEAMGLGSVLFSGYTGQVMLGITPLSKGLGFRFQTGKDGKPNPVGLDGVFEAYCPPYYNSIDEAIDTFIEKKYGSGGHLVPEYKGV</sequence>
<feature type="non-terminal residue" evidence="1">
    <location>
        <position position="1"/>
    </location>
</feature>
<protein>
    <submittedName>
        <fullName evidence="1">Uncharacterized protein</fullName>
    </submittedName>
</protein>